<evidence type="ECO:0000313" key="1">
    <source>
        <dbReference type="EMBL" id="SDE80366.1"/>
    </source>
</evidence>
<dbReference type="RefSeq" id="WP_156784983.1">
    <property type="nucleotide sequence ID" value="NZ_LT629690.1"/>
</dbReference>
<proteinExistence type="predicted"/>
<reference evidence="1 2" key="1">
    <citation type="submission" date="2016-10" db="EMBL/GenBank/DDBJ databases">
        <authorList>
            <person name="de Groot N.N."/>
        </authorList>
    </citation>
    <scope>NUCLEOTIDE SEQUENCE [LARGE SCALE GENOMIC DNA]</scope>
    <source>
        <strain evidence="1 2">GAS232</strain>
    </source>
</reference>
<dbReference type="Proteomes" id="UP000182427">
    <property type="component" value="Chromosome I"/>
</dbReference>
<protein>
    <submittedName>
        <fullName evidence="1">Uncharacterized protein</fullName>
    </submittedName>
</protein>
<accession>A0A1G7FWU4</accession>
<organism evidence="1 2">
    <name type="scientific">Terriglobus roseus</name>
    <dbReference type="NCBI Taxonomy" id="392734"/>
    <lineage>
        <taxon>Bacteria</taxon>
        <taxon>Pseudomonadati</taxon>
        <taxon>Acidobacteriota</taxon>
        <taxon>Terriglobia</taxon>
        <taxon>Terriglobales</taxon>
        <taxon>Acidobacteriaceae</taxon>
        <taxon>Terriglobus</taxon>
    </lineage>
</organism>
<sequence length="135" mass="15395">MDKFERNEQIEIEELEHDLRACMRHVPAPEGFTDRVMQRVAAREAARKQKNRLAVFASAHKRASWWTAVAATLLFAVGGDMVHLHHVREARRAAEAQQQLDLALQLTNHALDQVDTSMERTQAARFTQIALELAK</sequence>
<dbReference type="OrthoDB" id="120260at2"/>
<dbReference type="AlphaFoldDB" id="A0A1G7FWU4"/>
<dbReference type="EMBL" id="LT629690">
    <property type="protein sequence ID" value="SDE80366.1"/>
    <property type="molecule type" value="Genomic_DNA"/>
</dbReference>
<evidence type="ECO:0000313" key="2">
    <source>
        <dbReference type="Proteomes" id="UP000182427"/>
    </source>
</evidence>
<gene>
    <name evidence="1" type="ORF">SAMN05444167_0476</name>
</gene>
<keyword evidence="2" id="KW-1185">Reference proteome</keyword>
<name>A0A1G7FWU4_9BACT</name>